<dbReference type="HAMAP" id="MF_01152">
    <property type="entry name" value="DnaJ"/>
    <property type="match status" value="1"/>
</dbReference>
<evidence type="ECO:0000259" key="8">
    <source>
        <dbReference type="PROSITE" id="PS51188"/>
    </source>
</evidence>
<dbReference type="PROSITE" id="PS50076">
    <property type="entry name" value="DNAJ_2"/>
    <property type="match status" value="1"/>
</dbReference>
<evidence type="ECO:0000259" key="7">
    <source>
        <dbReference type="PROSITE" id="PS50076"/>
    </source>
</evidence>
<dbReference type="SUPFAM" id="SSF46565">
    <property type="entry name" value="Chaperone J-domain"/>
    <property type="match status" value="1"/>
</dbReference>
<keyword evidence="1 5" id="KW-0479">Metal-binding</keyword>
<evidence type="ECO:0000313" key="9">
    <source>
        <dbReference type="EMBL" id="GHP03408.1"/>
    </source>
</evidence>
<gene>
    <name evidence="9" type="ORF">PPROV_000216300</name>
</gene>
<dbReference type="CDD" id="cd06257">
    <property type="entry name" value="DnaJ"/>
    <property type="match status" value="1"/>
</dbReference>
<evidence type="ECO:0000256" key="3">
    <source>
        <dbReference type="ARBA" id="ARBA00022771"/>
    </source>
</evidence>
<feature type="region of interest" description="Disordered" evidence="6">
    <location>
        <begin position="384"/>
        <end position="412"/>
    </location>
</feature>
<keyword evidence="10" id="KW-1185">Reference proteome</keyword>
<dbReference type="FunFam" id="2.60.260.20:FF:000003">
    <property type="entry name" value="DnaJ subfamily A member 2"/>
    <property type="match status" value="1"/>
</dbReference>
<dbReference type="InterPro" id="IPR002939">
    <property type="entry name" value="DnaJ_C"/>
</dbReference>
<dbReference type="InterPro" id="IPR008971">
    <property type="entry name" value="HSP40/DnaJ_pept-bd"/>
</dbReference>
<dbReference type="Pfam" id="PF00684">
    <property type="entry name" value="DnaJ_CXXCXGXG"/>
    <property type="match status" value="1"/>
</dbReference>
<feature type="domain" description="J" evidence="7">
    <location>
        <begin position="9"/>
        <end position="70"/>
    </location>
</feature>
<name>A0A830H9M7_9CHLO</name>
<evidence type="ECO:0000256" key="1">
    <source>
        <dbReference type="ARBA" id="ARBA00022723"/>
    </source>
</evidence>
<dbReference type="OrthoDB" id="550424at2759"/>
<dbReference type="GO" id="GO:0030544">
    <property type="term" value="F:Hsp70 protein binding"/>
    <property type="evidence" value="ECO:0007669"/>
    <property type="project" value="InterPro"/>
</dbReference>
<dbReference type="SMART" id="SM00271">
    <property type="entry name" value="DnaJ"/>
    <property type="match status" value="1"/>
</dbReference>
<keyword evidence="3 5" id="KW-0863">Zinc-finger</keyword>
<proteinExistence type="inferred from homology"/>
<evidence type="ECO:0000256" key="6">
    <source>
        <dbReference type="SAM" id="MobiDB-lite"/>
    </source>
</evidence>
<dbReference type="InterPro" id="IPR044713">
    <property type="entry name" value="DNJA1/2-like"/>
</dbReference>
<dbReference type="EMBL" id="BNJQ01000005">
    <property type="protein sequence ID" value="GHP03408.1"/>
    <property type="molecule type" value="Genomic_DNA"/>
</dbReference>
<dbReference type="Pfam" id="PF01556">
    <property type="entry name" value="DnaJ_C"/>
    <property type="match status" value="1"/>
</dbReference>
<evidence type="ECO:0000256" key="5">
    <source>
        <dbReference type="PROSITE-ProRule" id="PRU00546"/>
    </source>
</evidence>
<feature type="domain" description="CR-type" evidence="8">
    <location>
        <begin position="128"/>
        <end position="212"/>
    </location>
</feature>
<dbReference type="CDD" id="cd10747">
    <property type="entry name" value="DnaJ_C"/>
    <property type="match status" value="1"/>
</dbReference>
<dbReference type="GO" id="GO:0006457">
    <property type="term" value="P:protein folding"/>
    <property type="evidence" value="ECO:0007669"/>
    <property type="project" value="InterPro"/>
</dbReference>
<dbReference type="FunFam" id="2.10.230.10:FF:000010">
    <property type="entry name" value="Heat shock protein DnaJ, putative"/>
    <property type="match status" value="1"/>
</dbReference>
<evidence type="ECO:0000313" key="10">
    <source>
        <dbReference type="Proteomes" id="UP000660262"/>
    </source>
</evidence>
<dbReference type="InterPro" id="IPR012724">
    <property type="entry name" value="DnaJ"/>
</dbReference>
<dbReference type="InterPro" id="IPR036410">
    <property type="entry name" value="HSP_DnaJ_Cys-rich_dom_sf"/>
</dbReference>
<comment type="caution">
    <text evidence="9">The sequence shown here is derived from an EMBL/GenBank/DDBJ whole genome shotgun (WGS) entry which is preliminary data.</text>
</comment>
<accession>A0A830H9M7</accession>
<dbReference type="PROSITE" id="PS00636">
    <property type="entry name" value="DNAJ_1"/>
    <property type="match status" value="1"/>
</dbReference>
<dbReference type="GO" id="GO:0051082">
    <property type="term" value="F:unfolded protein binding"/>
    <property type="evidence" value="ECO:0007669"/>
    <property type="project" value="InterPro"/>
</dbReference>
<keyword evidence="2" id="KW-0677">Repeat</keyword>
<evidence type="ECO:0000256" key="4">
    <source>
        <dbReference type="ARBA" id="ARBA00022833"/>
    </source>
</evidence>
<dbReference type="AlphaFoldDB" id="A0A830H9M7"/>
<dbReference type="Gene3D" id="2.60.260.20">
    <property type="entry name" value="Urease metallochaperone UreE, N-terminal domain"/>
    <property type="match status" value="2"/>
</dbReference>
<dbReference type="Gene3D" id="2.10.230.10">
    <property type="entry name" value="Heat shock protein DnaJ, cysteine-rich domain"/>
    <property type="match status" value="1"/>
</dbReference>
<keyword evidence="4 5" id="KW-0862">Zinc</keyword>
<dbReference type="GO" id="GO:0008270">
    <property type="term" value="F:zinc ion binding"/>
    <property type="evidence" value="ECO:0007669"/>
    <property type="project" value="UniProtKB-KW"/>
</dbReference>
<dbReference type="InterPro" id="IPR001623">
    <property type="entry name" value="DnaJ_domain"/>
</dbReference>
<dbReference type="InterPro" id="IPR036869">
    <property type="entry name" value="J_dom_sf"/>
</dbReference>
<dbReference type="SUPFAM" id="SSF57938">
    <property type="entry name" value="DnaJ/Hsp40 cysteine-rich domain"/>
    <property type="match status" value="1"/>
</dbReference>
<dbReference type="PROSITE" id="PS51188">
    <property type="entry name" value="ZF_CR"/>
    <property type="match status" value="1"/>
</dbReference>
<evidence type="ECO:0000256" key="2">
    <source>
        <dbReference type="ARBA" id="ARBA00022737"/>
    </source>
</evidence>
<dbReference type="GO" id="GO:0005524">
    <property type="term" value="F:ATP binding"/>
    <property type="evidence" value="ECO:0007669"/>
    <property type="project" value="InterPro"/>
</dbReference>
<dbReference type="InterPro" id="IPR001305">
    <property type="entry name" value="HSP_DnaJ_Cys-rich_dom"/>
</dbReference>
<dbReference type="Gene3D" id="1.10.287.110">
    <property type="entry name" value="DnaJ domain"/>
    <property type="match status" value="1"/>
</dbReference>
<feature type="zinc finger region" description="CR-type" evidence="5">
    <location>
        <begin position="128"/>
        <end position="212"/>
    </location>
</feature>
<dbReference type="PRINTS" id="PR00625">
    <property type="entry name" value="JDOMAIN"/>
</dbReference>
<dbReference type="GO" id="GO:0009408">
    <property type="term" value="P:response to heat"/>
    <property type="evidence" value="ECO:0007669"/>
    <property type="project" value="InterPro"/>
</dbReference>
<dbReference type="PANTHER" id="PTHR43888">
    <property type="entry name" value="DNAJ-LIKE-2, ISOFORM A-RELATED"/>
    <property type="match status" value="1"/>
</dbReference>
<dbReference type="InterPro" id="IPR018253">
    <property type="entry name" value="DnaJ_domain_CS"/>
</dbReference>
<dbReference type="FunFam" id="1.10.287.110:FF:000041">
    <property type="entry name" value="Chaperone protein DNAj, putative"/>
    <property type="match status" value="1"/>
</dbReference>
<dbReference type="CDD" id="cd10719">
    <property type="entry name" value="DnaJ_zf"/>
    <property type="match status" value="1"/>
</dbReference>
<sequence>MARRGGSTKFYDLLNVTPTATPEEIKKAYRKAAIKNHPDKGGDPEKFKEISTAYDVLQDAEKREIYDTYGEDALKEGMGGGGGGNPFDIFESFFGGGGMGGGRGQRGPKKGEDVTHALQVTLKDLYKGLTKKLSLTRNVICPKCDGTGSKSGKPTTCRGCRGQGVKVVLRQLGPGMVQQMQMVCPDCGGSGQAVDPSDTCPVCRGDKVVQDKKVLEVRVEPGTEHGKKIVFRGEADEAPGTVPGDIIFVVQMKEHATMRRKGHDLYTELDIGLAEALAGVDLPITHLDGRVVQLKLPPGAVARPMTFYKVPDEGMPVPGSPFEKGSLFVRFNVLFPSTLDADAVAALEAALPPRPTPDSTYFEEAEECTLRDCNIEEELRAKLHQKRGSAMDEDDEDDGAGPGGQRVQCAQQ</sequence>
<dbReference type="Pfam" id="PF00226">
    <property type="entry name" value="DnaJ"/>
    <property type="match status" value="1"/>
</dbReference>
<dbReference type="Proteomes" id="UP000660262">
    <property type="component" value="Unassembled WGS sequence"/>
</dbReference>
<protein>
    <submittedName>
        <fullName evidence="9">Uncharacterized protein</fullName>
    </submittedName>
</protein>
<reference evidence="9" key="1">
    <citation type="submission" date="2020-10" db="EMBL/GenBank/DDBJ databases">
        <title>Unveiling of a novel bifunctional photoreceptor, Dualchrome1, isolated from a cosmopolitan green alga.</title>
        <authorList>
            <person name="Suzuki S."/>
            <person name="Kawachi M."/>
        </authorList>
    </citation>
    <scope>NUCLEOTIDE SEQUENCE</scope>
    <source>
        <strain evidence="9">NIES 2893</strain>
    </source>
</reference>
<dbReference type="SUPFAM" id="SSF49493">
    <property type="entry name" value="HSP40/DnaJ peptide-binding domain"/>
    <property type="match status" value="2"/>
</dbReference>
<organism evidence="9 10">
    <name type="scientific">Pycnococcus provasolii</name>
    <dbReference type="NCBI Taxonomy" id="41880"/>
    <lineage>
        <taxon>Eukaryota</taxon>
        <taxon>Viridiplantae</taxon>
        <taxon>Chlorophyta</taxon>
        <taxon>Pseudoscourfieldiophyceae</taxon>
        <taxon>Pseudoscourfieldiales</taxon>
        <taxon>Pycnococcaceae</taxon>
        <taxon>Pycnococcus</taxon>
    </lineage>
</organism>